<keyword evidence="1" id="KW-0732">Signal</keyword>
<dbReference type="HOGENOM" id="CLU_194055_0_0_1"/>
<gene>
    <name evidence="2" type="ordered locus">MTR_5g088665</name>
</gene>
<organism evidence="2 4">
    <name type="scientific">Medicago truncatula</name>
    <name type="common">Barrel medic</name>
    <name type="synonym">Medicago tribuloides</name>
    <dbReference type="NCBI Taxonomy" id="3880"/>
    <lineage>
        <taxon>Eukaryota</taxon>
        <taxon>Viridiplantae</taxon>
        <taxon>Streptophyta</taxon>
        <taxon>Embryophyta</taxon>
        <taxon>Tracheophyta</taxon>
        <taxon>Spermatophyta</taxon>
        <taxon>Magnoliopsida</taxon>
        <taxon>eudicotyledons</taxon>
        <taxon>Gunneridae</taxon>
        <taxon>Pentapetalae</taxon>
        <taxon>rosids</taxon>
        <taxon>fabids</taxon>
        <taxon>Fabales</taxon>
        <taxon>Fabaceae</taxon>
        <taxon>Papilionoideae</taxon>
        <taxon>50 kb inversion clade</taxon>
        <taxon>NPAAA clade</taxon>
        <taxon>Hologalegina</taxon>
        <taxon>IRL clade</taxon>
        <taxon>Trifolieae</taxon>
        <taxon>Medicago</taxon>
    </lineage>
</organism>
<dbReference type="EnsemblPlants" id="KEH28361">
    <property type="protein sequence ID" value="KEH28361"/>
    <property type="gene ID" value="MTR_5g088665"/>
</dbReference>
<dbReference type="Proteomes" id="UP000002051">
    <property type="component" value="Chromosome 5"/>
</dbReference>
<dbReference type="AlphaFoldDB" id="A0A072UG44"/>
<keyword evidence="4" id="KW-1185">Reference proteome</keyword>
<reference evidence="2 4" key="1">
    <citation type="journal article" date="2011" name="Nature">
        <title>The Medicago genome provides insight into the evolution of rhizobial symbioses.</title>
        <authorList>
            <person name="Young N.D."/>
            <person name="Debelle F."/>
            <person name="Oldroyd G.E."/>
            <person name="Geurts R."/>
            <person name="Cannon S.B."/>
            <person name="Udvardi M.K."/>
            <person name="Benedito V.A."/>
            <person name="Mayer K.F."/>
            <person name="Gouzy J."/>
            <person name="Schoof H."/>
            <person name="Van de Peer Y."/>
            <person name="Proost S."/>
            <person name="Cook D.R."/>
            <person name="Meyers B.C."/>
            <person name="Spannagl M."/>
            <person name="Cheung F."/>
            <person name="De Mita S."/>
            <person name="Krishnakumar V."/>
            <person name="Gundlach H."/>
            <person name="Zhou S."/>
            <person name="Mudge J."/>
            <person name="Bharti A.K."/>
            <person name="Murray J.D."/>
            <person name="Naoumkina M.A."/>
            <person name="Rosen B."/>
            <person name="Silverstein K.A."/>
            <person name="Tang H."/>
            <person name="Rombauts S."/>
            <person name="Zhao P.X."/>
            <person name="Zhou P."/>
            <person name="Barbe V."/>
            <person name="Bardou P."/>
            <person name="Bechner M."/>
            <person name="Bellec A."/>
            <person name="Berger A."/>
            <person name="Berges H."/>
            <person name="Bidwell S."/>
            <person name="Bisseling T."/>
            <person name="Choisne N."/>
            <person name="Couloux A."/>
            <person name="Denny R."/>
            <person name="Deshpande S."/>
            <person name="Dai X."/>
            <person name="Doyle J.J."/>
            <person name="Dudez A.M."/>
            <person name="Farmer A.D."/>
            <person name="Fouteau S."/>
            <person name="Franken C."/>
            <person name="Gibelin C."/>
            <person name="Gish J."/>
            <person name="Goldstein S."/>
            <person name="Gonzalez A.J."/>
            <person name="Green P.J."/>
            <person name="Hallab A."/>
            <person name="Hartog M."/>
            <person name="Hua A."/>
            <person name="Humphray S.J."/>
            <person name="Jeong D.H."/>
            <person name="Jing Y."/>
            <person name="Jocker A."/>
            <person name="Kenton S.M."/>
            <person name="Kim D.J."/>
            <person name="Klee K."/>
            <person name="Lai H."/>
            <person name="Lang C."/>
            <person name="Lin S."/>
            <person name="Macmil S.L."/>
            <person name="Magdelenat G."/>
            <person name="Matthews L."/>
            <person name="McCorrison J."/>
            <person name="Monaghan E.L."/>
            <person name="Mun J.H."/>
            <person name="Najar F.Z."/>
            <person name="Nicholson C."/>
            <person name="Noirot C."/>
            <person name="O'Bleness M."/>
            <person name="Paule C.R."/>
            <person name="Poulain J."/>
            <person name="Prion F."/>
            <person name="Qin B."/>
            <person name="Qu C."/>
            <person name="Retzel E.F."/>
            <person name="Riddle C."/>
            <person name="Sallet E."/>
            <person name="Samain S."/>
            <person name="Samson N."/>
            <person name="Sanders I."/>
            <person name="Saurat O."/>
            <person name="Scarpelli C."/>
            <person name="Schiex T."/>
            <person name="Segurens B."/>
            <person name="Severin A.J."/>
            <person name="Sherrier D.J."/>
            <person name="Shi R."/>
            <person name="Sims S."/>
            <person name="Singer S.R."/>
            <person name="Sinharoy S."/>
            <person name="Sterck L."/>
            <person name="Viollet A."/>
            <person name="Wang B.B."/>
            <person name="Wang K."/>
            <person name="Wang M."/>
            <person name="Wang X."/>
            <person name="Warfsmann J."/>
            <person name="Weissenbach J."/>
            <person name="White D.D."/>
            <person name="White J.D."/>
            <person name="Wiley G.B."/>
            <person name="Wincker P."/>
            <person name="Xing Y."/>
            <person name="Yang L."/>
            <person name="Yao Z."/>
            <person name="Ying F."/>
            <person name="Zhai J."/>
            <person name="Zhou L."/>
            <person name="Zuber A."/>
            <person name="Denarie J."/>
            <person name="Dixon R.A."/>
            <person name="May G.D."/>
            <person name="Schwartz D.C."/>
            <person name="Rogers J."/>
            <person name="Quetier F."/>
            <person name="Town C.D."/>
            <person name="Roe B.A."/>
        </authorList>
    </citation>
    <scope>NUCLEOTIDE SEQUENCE [LARGE SCALE GENOMIC DNA]</scope>
    <source>
        <strain evidence="2">A17</strain>
        <strain evidence="3 4">cv. Jemalong A17</strain>
    </source>
</reference>
<accession>A0A072UG44</accession>
<evidence type="ECO:0008006" key="5">
    <source>
        <dbReference type="Google" id="ProtNLM"/>
    </source>
</evidence>
<dbReference type="EMBL" id="CM001221">
    <property type="protein sequence ID" value="KEH28361.1"/>
    <property type="molecule type" value="Genomic_DNA"/>
</dbReference>
<reference evidence="2 4" key="2">
    <citation type="journal article" date="2014" name="BMC Genomics">
        <title>An improved genome release (version Mt4.0) for the model legume Medicago truncatula.</title>
        <authorList>
            <person name="Tang H."/>
            <person name="Krishnakumar V."/>
            <person name="Bidwell S."/>
            <person name="Rosen B."/>
            <person name="Chan A."/>
            <person name="Zhou S."/>
            <person name="Gentzbittel L."/>
            <person name="Childs K.L."/>
            <person name="Yandell M."/>
            <person name="Gundlach H."/>
            <person name="Mayer K.F."/>
            <person name="Schwartz D.C."/>
            <person name="Town C.D."/>
        </authorList>
    </citation>
    <scope>GENOME REANNOTATION</scope>
    <source>
        <strain evidence="2">A17</strain>
        <strain evidence="3 4">cv. Jemalong A17</strain>
    </source>
</reference>
<proteinExistence type="predicted"/>
<feature type="signal peptide" evidence="1">
    <location>
        <begin position="1"/>
        <end position="24"/>
    </location>
</feature>
<feature type="chain" id="PRO_5014499598" description="Lipoprotein" evidence="1">
    <location>
        <begin position="25"/>
        <end position="83"/>
    </location>
</feature>
<name>A0A072UG44_MEDTR</name>
<reference evidence="3" key="3">
    <citation type="submission" date="2015-04" db="UniProtKB">
        <authorList>
            <consortium name="EnsemblPlants"/>
        </authorList>
    </citation>
    <scope>IDENTIFICATION</scope>
    <source>
        <strain evidence="3">cv. Jemalong A17</strain>
    </source>
</reference>
<sequence>MNKISALFFMALLLSCMPFHSSRTEPSFQKEYLVATHNPDKAKLKEITNPKKSKYKISRSKMSCSVKLLKSALETPPKSTLKK</sequence>
<evidence type="ECO:0000313" key="3">
    <source>
        <dbReference type="EnsemblPlants" id="KEH28361"/>
    </source>
</evidence>
<dbReference type="PROSITE" id="PS51257">
    <property type="entry name" value="PROKAR_LIPOPROTEIN"/>
    <property type="match status" value="1"/>
</dbReference>
<evidence type="ECO:0000313" key="2">
    <source>
        <dbReference type="EMBL" id="KEH28361.1"/>
    </source>
</evidence>
<evidence type="ECO:0000313" key="4">
    <source>
        <dbReference type="Proteomes" id="UP000002051"/>
    </source>
</evidence>
<evidence type="ECO:0000256" key="1">
    <source>
        <dbReference type="SAM" id="SignalP"/>
    </source>
</evidence>
<protein>
    <recommendedName>
        <fullName evidence="5">Lipoprotein</fullName>
    </recommendedName>
</protein>